<gene>
    <name evidence="5" type="ordered locus">PSMK_24660</name>
</gene>
<evidence type="ECO:0000256" key="3">
    <source>
        <dbReference type="SAM" id="SignalP"/>
    </source>
</evidence>
<keyword evidence="2 5" id="KW-0378">Hydrolase</keyword>
<dbReference type="RefSeq" id="WP_014437838.1">
    <property type="nucleotide sequence ID" value="NC_017080.1"/>
</dbReference>
<dbReference type="SUPFAM" id="SSF53649">
    <property type="entry name" value="Alkaline phosphatase-like"/>
    <property type="match status" value="1"/>
</dbReference>
<dbReference type="Gene3D" id="3.40.720.10">
    <property type="entry name" value="Alkaline Phosphatase, subunit A"/>
    <property type="match status" value="1"/>
</dbReference>
<dbReference type="KEGG" id="phm:PSMK_24660"/>
<dbReference type="EC" id="3.1.6.-" evidence="5"/>
<dbReference type="InterPro" id="IPR000917">
    <property type="entry name" value="Sulfatase_N"/>
</dbReference>
<dbReference type="InterPro" id="IPR017850">
    <property type="entry name" value="Alkaline_phosphatase_core_sf"/>
</dbReference>
<feature type="signal peptide" evidence="3">
    <location>
        <begin position="1"/>
        <end position="21"/>
    </location>
</feature>
<dbReference type="GO" id="GO:0004065">
    <property type="term" value="F:arylsulfatase activity"/>
    <property type="evidence" value="ECO:0007669"/>
    <property type="project" value="TreeGrafter"/>
</dbReference>
<dbReference type="Pfam" id="PF00884">
    <property type="entry name" value="Sulfatase"/>
    <property type="match status" value="1"/>
</dbReference>
<feature type="chain" id="PRO_5003629296" evidence="3">
    <location>
        <begin position="22"/>
        <end position="496"/>
    </location>
</feature>
<evidence type="ECO:0000256" key="2">
    <source>
        <dbReference type="ARBA" id="ARBA00022801"/>
    </source>
</evidence>
<keyword evidence="3" id="KW-0732">Signal</keyword>
<dbReference type="eggNOG" id="COG3119">
    <property type="taxonomic scope" value="Bacteria"/>
</dbReference>
<evidence type="ECO:0000256" key="1">
    <source>
        <dbReference type="ARBA" id="ARBA00008779"/>
    </source>
</evidence>
<protein>
    <submittedName>
        <fullName evidence="5">Putative sulfatase</fullName>
        <ecNumber evidence="5">3.1.6.-</ecNumber>
    </submittedName>
</protein>
<proteinExistence type="inferred from homology"/>
<evidence type="ECO:0000313" key="6">
    <source>
        <dbReference type="Proteomes" id="UP000007881"/>
    </source>
</evidence>
<organism evidence="5 6">
    <name type="scientific">Phycisphaera mikurensis (strain NBRC 102666 / KCTC 22515 / FYK2301M01)</name>
    <dbReference type="NCBI Taxonomy" id="1142394"/>
    <lineage>
        <taxon>Bacteria</taxon>
        <taxon>Pseudomonadati</taxon>
        <taxon>Planctomycetota</taxon>
        <taxon>Phycisphaerae</taxon>
        <taxon>Phycisphaerales</taxon>
        <taxon>Phycisphaeraceae</taxon>
        <taxon>Phycisphaera</taxon>
    </lineage>
</organism>
<name>I0IH87_PHYMF</name>
<dbReference type="Proteomes" id="UP000007881">
    <property type="component" value="Chromosome"/>
</dbReference>
<sequence>MKRCRLPLLLLALLLLLPASAAPAGEHRPNLVLIFTDGQRSDAVGYSGNHAVSTPHLDALAREALILENCYVNTSICAVNRANLMAGQYPGRHGIHGFFEAFDGPRLRATVPGRLQAAGYQTAFFGKWGIGDSPEQTHAAAEVFDYWAGQPMQTCYFHEPDCRYVRFDGFRRPLDDLCDCPADARGKPGFRNRIGVANLRDPIHTDAEVIPMQVGRFLAGRDPAKPFALFLFFKSPHAPFGDFAPAVAGVTDGLAMPRPPAATLDAAGRVPPAVKASLGRGTGMMRLRRDGALDRHQRDYFRLVSSMDRGVGRVVAALGGAGVADRTVTMFTSDSGHFFSEHGLAEAWLMYEPSLRVPGFVHDPRRPVDAGGRKTTLPVITTDFSVTLLAYAGLDRPAEMTGADLRPLFDGTPPAWREDVFYDHPYGQGGSIPRTIGVRTPRFTYTRYTGTDPLQEELFDNFADPNQRNNLAGVAGHAETLATLRARCDELRDEVD</sequence>
<dbReference type="EMBL" id="AP012338">
    <property type="protein sequence ID" value="BAM04625.1"/>
    <property type="molecule type" value="Genomic_DNA"/>
</dbReference>
<accession>I0IH87</accession>
<evidence type="ECO:0000259" key="4">
    <source>
        <dbReference type="Pfam" id="PF00884"/>
    </source>
</evidence>
<dbReference type="PANTHER" id="PTHR42693">
    <property type="entry name" value="ARYLSULFATASE FAMILY MEMBER"/>
    <property type="match status" value="1"/>
</dbReference>
<dbReference type="OrthoDB" id="237120at2"/>
<dbReference type="HOGENOM" id="CLU_006332_9_2_0"/>
<keyword evidence="6" id="KW-1185">Reference proteome</keyword>
<dbReference type="InterPro" id="IPR050738">
    <property type="entry name" value="Sulfatase"/>
</dbReference>
<evidence type="ECO:0000313" key="5">
    <source>
        <dbReference type="EMBL" id="BAM04625.1"/>
    </source>
</evidence>
<comment type="similarity">
    <text evidence="1">Belongs to the sulfatase family.</text>
</comment>
<reference evidence="5 6" key="1">
    <citation type="submission" date="2012-02" db="EMBL/GenBank/DDBJ databases">
        <title>Complete genome sequence of Phycisphaera mikurensis NBRC 102666.</title>
        <authorList>
            <person name="Ankai A."/>
            <person name="Hosoyama A."/>
            <person name="Terui Y."/>
            <person name="Sekine M."/>
            <person name="Fukai R."/>
            <person name="Kato Y."/>
            <person name="Nakamura S."/>
            <person name="Yamada-Narita S."/>
            <person name="Kawakoshi A."/>
            <person name="Fukunaga Y."/>
            <person name="Yamazaki S."/>
            <person name="Fujita N."/>
        </authorList>
    </citation>
    <scope>NUCLEOTIDE SEQUENCE [LARGE SCALE GENOMIC DNA]</scope>
    <source>
        <strain evidence="6">NBRC 102666 / KCTC 22515 / FYK2301M01</strain>
    </source>
</reference>
<feature type="domain" description="Sulfatase N-terminal" evidence="4">
    <location>
        <begin position="29"/>
        <end position="393"/>
    </location>
</feature>
<dbReference type="STRING" id="1142394.PSMK_24660"/>
<dbReference type="PANTHER" id="PTHR42693:SF53">
    <property type="entry name" value="ENDO-4-O-SULFATASE"/>
    <property type="match status" value="1"/>
</dbReference>
<dbReference type="AlphaFoldDB" id="I0IH87"/>